<evidence type="ECO:0000313" key="2">
    <source>
        <dbReference type="EMBL" id="MEQ2357097.1"/>
    </source>
</evidence>
<sequence length="202" mass="21727">MKLKKRIMACVVAAAVVVTSAVTAMAAGSIDKTGKADGYKVAVVDTTTPIYQEISKTYTVLPGAVVDVNKGTDVMKDFIAAAKEETTANANLTEDQKANLLEIAEKLEGTEFVTAFYSLTEDENSDVTIEKTEDGKYKVTLTVQNLTKDLTGLKVLAYNAKTGLWEIVEIPAEDIDLENHTVTITLEDISLFSIISDAPAAK</sequence>
<name>A0ABV1AGU9_9FIRM</name>
<dbReference type="EMBL" id="JBBMEI010000003">
    <property type="protein sequence ID" value="MEQ2357097.1"/>
    <property type="molecule type" value="Genomic_DNA"/>
</dbReference>
<evidence type="ECO:0000313" key="3">
    <source>
        <dbReference type="Proteomes" id="UP001446032"/>
    </source>
</evidence>
<keyword evidence="1" id="KW-0732">Signal</keyword>
<gene>
    <name evidence="2" type="ORF">WMO75_01860</name>
</gene>
<feature type="signal peptide" evidence="1">
    <location>
        <begin position="1"/>
        <end position="26"/>
    </location>
</feature>
<reference evidence="2 3" key="1">
    <citation type="submission" date="2024-03" db="EMBL/GenBank/DDBJ databases">
        <title>Human intestinal bacterial collection.</title>
        <authorList>
            <person name="Pauvert C."/>
            <person name="Hitch T.C.A."/>
            <person name="Clavel T."/>
        </authorList>
    </citation>
    <scope>NUCLEOTIDE SEQUENCE [LARGE SCALE GENOMIC DNA]</scope>
    <source>
        <strain evidence="2 3">CLA-AA-H95</strain>
    </source>
</reference>
<comment type="caution">
    <text evidence="2">The sequence shown here is derived from an EMBL/GenBank/DDBJ whole genome shotgun (WGS) entry which is preliminary data.</text>
</comment>
<dbReference type="Proteomes" id="UP001446032">
    <property type="component" value="Unassembled WGS sequence"/>
</dbReference>
<dbReference type="RefSeq" id="WP_118252109.1">
    <property type="nucleotide sequence ID" value="NZ_JBBMEI010000003.1"/>
</dbReference>
<keyword evidence="3" id="KW-1185">Reference proteome</keyword>
<evidence type="ECO:0000256" key="1">
    <source>
        <dbReference type="SAM" id="SignalP"/>
    </source>
</evidence>
<proteinExistence type="predicted"/>
<organism evidence="2 3">
    <name type="scientific">Blautia intestinihominis</name>
    <dbReference type="NCBI Taxonomy" id="3133152"/>
    <lineage>
        <taxon>Bacteria</taxon>
        <taxon>Bacillati</taxon>
        <taxon>Bacillota</taxon>
        <taxon>Clostridia</taxon>
        <taxon>Lachnospirales</taxon>
        <taxon>Lachnospiraceae</taxon>
        <taxon>Blautia</taxon>
    </lineage>
</organism>
<protein>
    <submittedName>
        <fullName evidence="2">Uncharacterized protein</fullName>
    </submittedName>
</protein>
<feature type="chain" id="PRO_5046513938" evidence="1">
    <location>
        <begin position="27"/>
        <end position="202"/>
    </location>
</feature>
<accession>A0ABV1AGU9</accession>